<dbReference type="InterPro" id="IPR011004">
    <property type="entry name" value="Trimer_LpxA-like_sf"/>
</dbReference>
<proteinExistence type="predicted"/>
<protein>
    <submittedName>
        <fullName evidence="3">Acetyltransferase-like protein 2</fullName>
    </submittedName>
</protein>
<feature type="compositionally biased region" description="Basic and acidic residues" evidence="2">
    <location>
        <begin position="1"/>
        <end position="13"/>
    </location>
</feature>
<dbReference type="InterPro" id="IPR001451">
    <property type="entry name" value="Hexapep"/>
</dbReference>
<name>A0A4U7AX23_9PEZI</name>
<accession>A0A4U7AX23</accession>
<dbReference type="PANTHER" id="PTHR23416">
    <property type="entry name" value="SIALIC ACID SYNTHASE-RELATED"/>
    <property type="match status" value="1"/>
</dbReference>
<evidence type="ECO:0000313" key="4">
    <source>
        <dbReference type="Proteomes" id="UP000308133"/>
    </source>
</evidence>
<dbReference type="Gene3D" id="2.160.10.10">
    <property type="entry name" value="Hexapeptide repeat proteins"/>
    <property type="match status" value="1"/>
</dbReference>
<dbReference type="GO" id="GO:0008374">
    <property type="term" value="F:O-acyltransferase activity"/>
    <property type="evidence" value="ECO:0007669"/>
    <property type="project" value="TreeGrafter"/>
</dbReference>
<evidence type="ECO:0000256" key="2">
    <source>
        <dbReference type="SAM" id="MobiDB-lite"/>
    </source>
</evidence>
<evidence type="ECO:0000313" key="3">
    <source>
        <dbReference type="EMBL" id="TKX22799.1"/>
    </source>
</evidence>
<gene>
    <name evidence="3" type="ORF">C1H76_4833</name>
</gene>
<sequence>MQKMNPEDVRVVGDDTPLPPKKEGSTDEEDEALFEDEPFVVPPFRADNGVNISLGTNVFINCNCIMIDTCRVTVGSRVLIAPNVSFYSGTHPLDPDLRNGTKGPEGGKDITIGDDCWIGGNVTICPGVHIGKGSTVGAGSVVTKDVAEYSVVVGNPARFLRPAPRNTVSAEERQKIYDIAMTPS</sequence>
<dbReference type="PROSITE" id="PS00101">
    <property type="entry name" value="HEXAPEP_TRANSFERASES"/>
    <property type="match status" value="1"/>
</dbReference>
<evidence type="ECO:0000256" key="1">
    <source>
        <dbReference type="ARBA" id="ARBA00022679"/>
    </source>
</evidence>
<reference evidence="3 4" key="1">
    <citation type="submission" date="2018-02" db="EMBL/GenBank/DDBJ databases">
        <title>Draft genome sequences of Elsinoe sp., causing black scab on jojoba.</title>
        <authorList>
            <person name="Stodart B."/>
            <person name="Jeffress S."/>
            <person name="Ash G."/>
            <person name="Arun Chinnappa K."/>
        </authorList>
    </citation>
    <scope>NUCLEOTIDE SEQUENCE [LARGE SCALE GENOMIC DNA]</scope>
    <source>
        <strain evidence="3 4">Hillstone_2</strain>
    </source>
</reference>
<dbReference type="InterPro" id="IPR018357">
    <property type="entry name" value="Hexapep_transf_CS"/>
</dbReference>
<dbReference type="AlphaFoldDB" id="A0A4U7AX23"/>
<dbReference type="Pfam" id="PF00132">
    <property type="entry name" value="Hexapep"/>
    <property type="match status" value="1"/>
</dbReference>
<dbReference type="InterPro" id="IPR051159">
    <property type="entry name" value="Hexapeptide_acetyltransf"/>
</dbReference>
<comment type="caution">
    <text evidence="3">The sequence shown here is derived from an EMBL/GenBank/DDBJ whole genome shotgun (WGS) entry which is preliminary data.</text>
</comment>
<dbReference type="CDD" id="cd03357">
    <property type="entry name" value="LbH_MAT_GAT"/>
    <property type="match status" value="1"/>
</dbReference>
<feature type="region of interest" description="Disordered" evidence="2">
    <location>
        <begin position="1"/>
        <end position="32"/>
    </location>
</feature>
<dbReference type="SUPFAM" id="SSF51161">
    <property type="entry name" value="Trimeric LpxA-like enzymes"/>
    <property type="match status" value="1"/>
</dbReference>
<dbReference type="Proteomes" id="UP000308133">
    <property type="component" value="Unassembled WGS sequence"/>
</dbReference>
<keyword evidence="1 3" id="KW-0808">Transferase</keyword>
<organism evidence="3 4">
    <name type="scientific">Elsinoe australis</name>
    <dbReference type="NCBI Taxonomy" id="40998"/>
    <lineage>
        <taxon>Eukaryota</taxon>
        <taxon>Fungi</taxon>
        <taxon>Dikarya</taxon>
        <taxon>Ascomycota</taxon>
        <taxon>Pezizomycotina</taxon>
        <taxon>Dothideomycetes</taxon>
        <taxon>Dothideomycetidae</taxon>
        <taxon>Myriangiales</taxon>
        <taxon>Elsinoaceae</taxon>
        <taxon>Elsinoe</taxon>
    </lineage>
</organism>
<dbReference type="PANTHER" id="PTHR23416:SF54">
    <property type="entry name" value="ACETYLTRANSFERASE, CYSE_LACA_LPXA_NODL FAMILY (AFU_ORTHOLOGUE AFUA_2G08430)-RELATED"/>
    <property type="match status" value="1"/>
</dbReference>
<dbReference type="EMBL" id="PTQR01000060">
    <property type="protein sequence ID" value="TKX22799.1"/>
    <property type="molecule type" value="Genomic_DNA"/>
</dbReference>